<dbReference type="InterPro" id="IPR049193">
    <property type="entry name" value="DUF6855"/>
</dbReference>
<feature type="domain" description="DUF6855" evidence="1">
    <location>
        <begin position="3"/>
        <end position="133"/>
    </location>
</feature>
<organism evidence="2 3">
    <name type="scientific">Arthrobacter cavernae</name>
    <dbReference type="NCBI Taxonomy" id="2817681"/>
    <lineage>
        <taxon>Bacteria</taxon>
        <taxon>Bacillati</taxon>
        <taxon>Actinomycetota</taxon>
        <taxon>Actinomycetes</taxon>
        <taxon>Micrococcales</taxon>
        <taxon>Micrococcaceae</taxon>
        <taxon>Arthrobacter</taxon>
    </lineage>
</organism>
<gene>
    <name evidence="2" type="ORF">J1902_15115</name>
</gene>
<dbReference type="AlphaFoldDB" id="A0A939KK22"/>
<name>A0A939KK22_9MICC</name>
<dbReference type="Proteomes" id="UP000664164">
    <property type="component" value="Unassembled WGS sequence"/>
</dbReference>
<comment type="caution">
    <text evidence="2">The sequence shown here is derived from an EMBL/GenBank/DDBJ whole genome shotgun (WGS) entry which is preliminary data.</text>
</comment>
<evidence type="ECO:0000313" key="2">
    <source>
        <dbReference type="EMBL" id="MBO1269277.1"/>
    </source>
</evidence>
<protein>
    <recommendedName>
        <fullName evidence="1">DUF6855 domain-containing protein</fullName>
    </recommendedName>
</protein>
<reference evidence="2" key="1">
    <citation type="submission" date="2021-03" db="EMBL/GenBank/DDBJ databases">
        <title>A new species, PO-11, isolated from a karst cave deposit.</title>
        <authorList>
            <person name="Zhaoxiaoyong W."/>
        </authorList>
    </citation>
    <scope>NUCLEOTIDE SEQUENCE</scope>
    <source>
        <strain evidence="2">PO-11</strain>
    </source>
</reference>
<dbReference type="RefSeq" id="WP_207617136.1">
    <property type="nucleotide sequence ID" value="NZ_JAFNLL010000040.1"/>
</dbReference>
<dbReference type="Pfam" id="PF21619">
    <property type="entry name" value="DUF6855"/>
    <property type="match status" value="1"/>
</dbReference>
<keyword evidence="3" id="KW-1185">Reference proteome</keyword>
<sequence length="136" mass="14888">MADGTKDDPWMLTTPPGSSDYTMYKDEAADPPALVCQVGSTKLLYQLRAIEDLHAWLTEQGDWVPLGAADEGKDAAEGTVEAWGRDAGNPVGGWYGLRKGYRGRFAMYMPPLLEALGLAELTHEKRNNSMRAIATK</sequence>
<accession>A0A939KK22</accession>
<dbReference type="EMBL" id="JAFNLL010000040">
    <property type="protein sequence ID" value="MBO1269277.1"/>
    <property type="molecule type" value="Genomic_DNA"/>
</dbReference>
<evidence type="ECO:0000313" key="3">
    <source>
        <dbReference type="Proteomes" id="UP000664164"/>
    </source>
</evidence>
<proteinExistence type="predicted"/>
<evidence type="ECO:0000259" key="1">
    <source>
        <dbReference type="Pfam" id="PF21619"/>
    </source>
</evidence>